<dbReference type="AlphaFoldDB" id="A0A1V4K3W7"/>
<evidence type="ECO:0000313" key="1">
    <source>
        <dbReference type="EMBL" id="OPJ79158.1"/>
    </source>
</evidence>
<reference evidence="1 2" key="1">
    <citation type="submission" date="2016-02" db="EMBL/GenBank/DDBJ databases">
        <title>Band-tailed pigeon sequencing and assembly.</title>
        <authorList>
            <person name="Soares A.E."/>
            <person name="Novak B.J."/>
            <person name="Rice E.S."/>
            <person name="O'Connell B."/>
            <person name="Chang D."/>
            <person name="Weber S."/>
            <person name="Shapiro B."/>
        </authorList>
    </citation>
    <scope>NUCLEOTIDE SEQUENCE [LARGE SCALE GENOMIC DNA]</scope>
    <source>
        <strain evidence="1">BTP2013</strain>
        <tissue evidence="1">Blood</tissue>
    </source>
</reference>
<gene>
    <name evidence="1" type="ORF">AV530_005070</name>
</gene>
<proteinExistence type="predicted"/>
<sequence length="103" mass="11480">MHKSFLHSRSLFDIALSCVHVGYEDVTLLVSKCVGCQIPALAEGEKPYGDVNTFQDYHLWFLQMDFFVLETSGRAAYCCGKIPASSNLLHGSLSPEQKIMSLH</sequence>
<accession>A0A1V4K3W7</accession>
<dbReference type="EMBL" id="LSYS01004732">
    <property type="protein sequence ID" value="OPJ79158.1"/>
    <property type="molecule type" value="Genomic_DNA"/>
</dbReference>
<keyword evidence="2" id="KW-1185">Reference proteome</keyword>
<comment type="caution">
    <text evidence="1">The sequence shown here is derived from an EMBL/GenBank/DDBJ whole genome shotgun (WGS) entry which is preliminary data.</text>
</comment>
<evidence type="ECO:0000313" key="2">
    <source>
        <dbReference type="Proteomes" id="UP000190648"/>
    </source>
</evidence>
<organism evidence="1 2">
    <name type="scientific">Patagioenas fasciata monilis</name>
    <dbReference type="NCBI Taxonomy" id="372326"/>
    <lineage>
        <taxon>Eukaryota</taxon>
        <taxon>Metazoa</taxon>
        <taxon>Chordata</taxon>
        <taxon>Craniata</taxon>
        <taxon>Vertebrata</taxon>
        <taxon>Euteleostomi</taxon>
        <taxon>Archelosauria</taxon>
        <taxon>Archosauria</taxon>
        <taxon>Dinosauria</taxon>
        <taxon>Saurischia</taxon>
        <taxon>Theropoda</taxon>
        <taxon>Coelurosauria</taxon>
        <taxon>Aves</taxon>
        <taxon>Neognathae</taxon>
        <taxon>Neoaves</taxon>
        <taxon>Columbimorphae</taxon>
        <taxon>Columbiformes</taxon>
        <taxon>Columbidae</taxon>
        <taxon>Patagioenas</taxon>
    </lineage>
</organism>
<name>A0A1V4K3W7_PATFA</name>
<protein>
    <submittedName>
        <fullName evidence="1">Uncharacterized protein</fullName>
    </submittedName>
</protein>
<dbReference type="Proteomes" id="UP000190648">
    <property type="component" value="Unassembled WGS sequence"/>
</dbReference>